<name>A0A396GF38_MEDTR</name>
<protein>
    <submittedName>
        <fullName evidence="1">Uncharacterized protein</fullName>
    </submittedName>
</protein>
<organism evidence="1">
    <name type="scientific">Medicago truncatula</name>
    <name type="common">Barrel medic</name>
    <name type="synonym">Medicago tribuloides</name>
    <dbReference type="NCBI Taxonomy" id="3880"/>
    <lineage>
        <taxon>Eukaryota</taxon>
        <taxon>Viridiplantae</taxon>
        <taxon>Streptophyta</taxon>
        <taxon>Embryophyta</taxon>
        <taxon>Tracheophyta</taxon>
        <taxon>Spermatophyta</taxon>
        <taxon>Magnoliopsida</taxon>
        <taxon>eudicotyledons</taxon>
        <taxon>Gunneridae</taxon>
        <taxon>Pentapetalae</taxon>
        <taxon>rosids</taxon>
        <taxon>fabids</taxon>
        <taxon>Fabales</taxon>
        <taxon>Fabaceae</taxon>
        <taxon>Papilionoideae</taxon>
        <taxon>50 kb inversion clade</taxon>
        <taxon>NPAAA clade</taxon>
        <taxon>Hologalegina</taxon>
        <taxon>IRL clade</taxon>
        <taxon>Trifolieae</taxon>
        <taxon>Medicago</taxon>
    </lineage>
</organism>
<dbReference type="AlphaFoldDB" id="A0A396GF38"/>
<evidence type="ECO:0000313" key="1">
    <source>
        <dbReference type="EMBL" id="RHN39922.1"/>
    </source>
</evidence>
<dbReference type="EMBL" id="PSQE01000008">
    <property type="protein sequence ID" value="RHN39922.1"/>
    <property type="molecule type" value="Genomic_DNA"/>
</dbReference>
<reference evidence="1" key="1">
    <citation type="journal article" date="2018" name="Nat. Plants">
        <title>Whole-genome landscape of Medicago truncatula symbiotic genes.</title>
        <authorList>
            <person name="Pecrix Y."/>
            <person name="Gamas P."/>
            <person name="Carrere S."/>
        </authorList>
    </citation>
    <scope>NUCLEOTIDE SEQUENCE</scope>
    <source>
        <tissue evidence="1">Leaves</tissue>
    </source>
</reference>
<dbReference type="Gramene" id="rna46006">
    <property type="protein sequence ID" value="RHN39922.1"/>
    <property type="gene ID" value="gene46006"/>
</dbReference>
<sequence>MVKTCFFVWMILTFWVDDCFWRIVVFCILVDEFDVEAISLVF</sequence>
<gene>
    <name evidence="1" type="ORF">MtrunA17_Chr8g0349181</name>
</gene>
<accession>A0A396GF38</accession>
<comment type="caution">
    <text evidence="1">The sequence shown here is derived from an EMBL/GenBank/DDBJ whole genome shotgun (WGS) entry which is preliminary data.</text>
</comment>
<dbReference type="Proteomes" id="UP000265566">
    <property type="component" value="Chromosome 8"/>
</dbReference>
<proteinExistence type="predicted"/>